<dbReference type="PANTHER" id="PTHR10961:SF46">
    <property type="entry name" value="PEROXISOMAL SARCOSINE OXIDASE"/>
    <property type="match status" value="1"/>
</dbReference>
<evidence type="ECO:0000313" key="8">
    <source>
        <dbReference type="Proteomes" id="UP001165941"/>
    </source>
</evidence>
<protein>
    <submittedName>
        <fullName evidence="7">Peroxisomal sarcosine oxidase</fullName>
    </submittedName>
</protein>
<dbReference type="Gene3D" id="3.50.50.60">
    <property type="entry name" value="FAD/NAD(P)-binding domain"/>
    <property type="match status" value="1"/>
</dbReference>
<evidence type="ECO:0000256" key="1">
    <source>
        <dbReference type="ARBA" id="ARBA00001974"/>
    </source>
</evidence>
<comment type="caution">
    <text evidence="7">The sequence shown here is derived from an EMBL/GenBank/DDBJ whole genome shotgun (WGS) entry which is preliminary data.</text>
</comment>
<dbReference type="InterPro" id="IPR006076">
    <property type="entry name" value="FAD-dep_OxRdtase"/>
</dbReference>
<sequence>MAAQKDLYDAIVIGAGIQGCFTAYHLAKHRKRVLLLEQFFLPHSRGSSHGQSRIIRRAYPEDFYTQMMAECYEIWAQLEHEAGTQLHRQTGLLLLGMKENAELKIIQATLSRQGVEHQCLPSEELKQRFPNIRLARGEAGLLDKSGGVLYADKALRALQVISGSIRGTAAPALGILGPHQPSPDPQLDDSLCPASFSLDFLDGAVFYTLLGLDNMGEEV</sequence>
<dbReference type="SUPFAM" id="SSF51905">
    <property type="entry name" value="FAD/NAD(P)-binding domain"/>
    <property type="match status" value="1"/>
</dbReference>
<comment type="cofactor">
    <cofactor evidence="1">
        <name>FAD</name>
        <dbReference type="ChEBI" id="CHEBI:57692"/>
    </cofactor>
</comment>
<dbReference type="InterPro" id="IPR036188">
    <property type="entry name" value="FAD/NAD-bd_sf"/>
</dbReference>
<gene>
    <name evidence="7" type="ORF">BU61_5207</name>
</gene>
<proteinExistence type="inferred from homology"/>
<keyword evidence="8" id="KW-1185">Reference proteome</keyword>
<evidence type="ECO:0000256" key="2">
    <source>
        <dbReference type="ARBA" id="ARBA00010989"/>
    </source>
</evidence>
<evidence type="ECO:0000256" key="4">
    <source>
        <dbReference type="ARBA" id="ARBA00022827"/>
    </source>
</evidence>
<evidence type="ECO:0000256" key="5">
    <source>
        <dbReference type="ARBA" id="ARBA00023002"/>
    </source>
</evidence>
<evidence type="ECO:0000313" key="7">
    <source>
        <dbReference type="EMBL" id="NIG57941.1"/>
    </source>
</evidence>
<keyword evidence="5" id="KW-0560">Oxidoreductase</keyword>
<name>A0ABX0S3W5_PONBL</name>
<dbReference type="Pfam" id="PF01266">
    <property type="entry name" value="DAO"/>
    <property type="match status" value="1"/>
</dbReference>
<feature type="domain" description="FAD dependent oxidoreductase" evidence="6">
    <location>
        <begin position="9"/>
        <end position="158"/>
    </location>
</feature>
<dbReference type="PROSITE" id="PS51257">
    <property type="entry name" value="PROKAR_LIPOPROTEIN"/>
    <property type="match status" value="1"/>
</dbReference>
<evidence type="ECO:0000259" key="6">
    <source>
        <dbReference type="Pfam" id="PF01266"/>
    </source>
</evidence>
<dbReference type="Gene3D" id="3.30.9.10">
    <property type="entry name" value="D-Amino Acid Oxidase, subunit A, domain 2"/>
    <property type="match status" value="1"/>
</dbReference>
<dbReference type="PANTHER" id="PTHR10961">
    <property type="entry name" value="PEROXISOMAL SARCOSINE OXIDASE"/>
    <property type="match status" value="1"/>
</dbReference>
<reference evidence="7" key="1">
    <citation type="submission" date="2018-05" db="EMBL/GenBank/DDBJ databases">
        <authorList>
            <person name="Pedro S.L.S."/>
            <person name="Freitas R.C."/>
            <person name="Barreto A.S."/>
            <person name="Lima A.O.S."/>
        </authorList>
    </citation>
    <scope>NUCLEOTIDE SEQUENCE</scope>
    <source>
        <strain evidence="7">BP203</strain>
        <tissue evidence="7">Muscle</tissue>
    </source>
</reference>
<keyword evidence="3" id="KW-0285">Flavoprotein</keyword>
<dbReference type="Proteomes" id="UP001165941">
    <property type="component" value="Unassembled WGS sequence"/>
</dbReference>
<keyword evidence="4" id="KW-0274">FAD</keyword>
<evidence type="ECO:0000256" key="3">
    <source>
        <dbReference type="ARBA" id="ARBA00022630"/>
    </source>
</evidence>
<comment type="similarity">
    <text evidence="2">Belongs to the MSOX/MTOX family.</text>
</comment>
<dbReference type="EMBL" id="PGGH01009962">
    <property type="protein sequence ID" value="NIG57941.1"/>
    <property type="molecule type" value="Genomic_DNA"/>
</dbReference>
<dbReference type="InterPro" id="IPR045170">
    <property type="entry name" value="MTOX"/>
</dbReference>
<organism evidence="7 8">
    <name type="scientific">Pontoporia blainvillei</name>
    <name type="common">Franciscana</name>
    <name type="synonym">Delphinus blainvillei</name>
    <dbReference type="NCBI Taxonomy" id="48723"/>
    <lineage>
        <taxon>Eukaryota</taxon>
        <taxon>Metazoa</taxon>
        <taxon>Chordata</taxon>
        <taxon>Craniata</taxon>
        <taxon>Vertebrata</taxon>
        <taxon>Euteleostomi</taxon>
        <taxon>Mammalia</taxon>
        <taxon>Eutheria</taxon>
        <taxon>Laurasiatheria</taxon>
        <taxon>Artiodactyla</taxon>
        <taxon>Whippomorpha</taxon>
        <taxon>Cetacea</taxon>
        <taxon>Odontoceti</taxon>
        <taxon>Pontoporiidae</taxon>
        <taxon>Pontoporia</taxon>
    </lineage>
</organism>
<accession>A0ABX0S3W5</accession>